<dbReference type="Proteomes" id="UP000217186">
    <property type="component" value="Chromosome"/>
</dbReference>
<protein>
    <submittedName>
        <fullName evidence="3">Uncharacterized protein</fullName>
    </submittedName>
</protein>
<evidence type="ECO:0000256" key="2">
    <source>
        <dbReference type="SAM" id="Phobius"/>
    </source>
</evidence>
<name>A0A249KS80_9ACTN</name>
<keyword evidence="2" id="KW-0472">Membrane</keyword>
<feature type="region of interest" description="Disordered" evidence="1">
    <location>
        <begin position="100"/>
        <end position="130"/>
    </location>
</feature>
<dbReference type="RefSeq" id="WP_095685456.1">
    <property type="nucleotide sequence ID" value="NZ_CP016776.1"/>
</dbReference>
<sequence>MESLAIIVAILFFLAIFCGPTAILIAKIKTHSLVTLIIKRIFHGMFITLGTLVGAQWLLIPGLPIAPRLFGITSLCTCYIATRNEYFPEFRLLNRLGIKSRNRPEHGPVSKWKLGGRSNGKDGHGPEGQH</sequence>
<keyword evidence="2" id="KW-1133">Transmembrane helix</keyword>
<dbReference type="OrthoDB" id="9844184at2"/>
<reference evidence="3 4" key="1">
    <citation type="submission" date="2016-07" db="EMBL/GenBank/DDBJ databases">
        <title>High microdiversification within the ubiquitous acI lineage of Actinobacteria.</title>
        <authorList>
            <person name="Neuenschwander S.M."/>
            <person name="Salcher M."/>
            <person name="Ghai R."/>
            <person name="Pernthaler J."/>
        </authorList>
    </citation>
    <scope>NUCLEOTIDE SEQUENCE [LARGE SCALE GENOMIC DNA]</scope>
    <source>
        <strain evidence="3">MMS-IIA-15</strain>
    </source>
</reference>
<feature type="transmembrane region" description="Helical" evidence="2">
    <location>
        <begin position="6"/>
        <end position="28"/>
    </location>
</feature>
<evidence type="ECO:0000256" key="1">
    <source>
        <dbReference type="SAM" id="MobiDB-lite"/>
    </source>
</evidence>
<proteinExistence type="predicted"/>
<evidence type="ECO:0000313" key="3">
    <source>
        <dbReference type="EMBL" id="ASY19565.1"/>
    </source>
</evidence>
<dbReference type="AlphaFoldDB" id="A0A249KS80"/>
<dbReference type="EMBL" id="CP016776">
    <property type="protein sequence ID" value="ASY19565.1"/>
    <property type="molecule type" value="Genomic_DNA"/>
</dbReference>
<keyword evidence="2" id="KW-0812">Transmembrane</keyword>
<accession>A0A249KS80</accession>
<feature type="compositionally biased region" description="Basic and acidic residues" evidence="1">
    <location>
        <begin position="119"/>
        <end position="130"/>
    </location>
</feature>
<evidence type="ECO:0000313" key="4">
    <source>
        <dbReference type="Proteomes" id="UP000217186"/>
    </source>
</evidence>
<organism evidence="3 4">
    <name type="scientific">Candidatus Planktophila vernalis</name>
    <dbReference type="NCBI Taxonomy" id="1884907"/>
    <lineage>
        <taxon>Bacteria</taxon>
        <taxon>Bacillati</taxon>
        <taxon>Actinomycetota</taxon>
        <taxon>Actinomycetes</taxon>
        <taxon>Candidatus Nanopelagicales</taxon>
        <taxon>Candidatus Nanopelagicaceae</taxon>
        <taxon>Candidatus Planktophila</taxon>
    </lineage>
</organism>
<gene>
    <name evidence="3" type="ORF">A7sIIA15_01420</name>
</gene>
<dbReference type="KEGG" id="pvn:A7sIIA15_01420"/>
<feature type="transmembrane region" description="Helical" evidence="2">
    <location>
        <begin position="40"/>
        <end position="59"/>
    </location>
</feature>
<keyword evidence="4" id="KW-1185">Reference proteome</keyword>